<dbReference type="OrthoDB" id="3528276at2"/>
<keyword evidence="2" id="KW-1185">Reference proteome</keyword>
<sequence>MNEECLRLLRDGLPDIRTEVPDVGLTFLPLCLDVDGDVAVVTVLTFDETGNVPGESFIDGWTFHRRNGEWMALGGGGGAAPAEPLARRSAAELGRHLRRYGSGRTVRNADRLLPWGAKYVNQVRLRVAAEATQIRVGRRVIPVPQHGHVAVVWTARRAPLIEALDPAGRVLDALELERSQTPERNSA</sequence>
<dbReference type="EMBL" id="WUTW01000004">
    <property type="protein sequence ID" value="MXQ66551.1"/>
    <property type="molecule type" value="Genomic_DNA"/>
</dbReference>
<name>A0A6I4WAD6_9ACTN</name>
<dbReference type="AlphaFoldDB" id="A0A6I4WAD6"/>
<evidence type="ECO:0000313" key="2">
    <source>
        <dbReference type="Proteomes" id="UP000431901"/>
    </source>
</evidence>
<proteinExistence type="predicted"/>
<accession>A0A6I4WAD6</accession>
<gene>
    <name evidence="1" type="ORF">GQ466_21260</name>
</gene>
<protein>
    <submittedName>
        <fullName evidence="1">Uncharacterized protein</fullName>
    </submittedName>
</protein>
<evidence type="ECO:0000313" key="1">
    <source>
        <dbReference type="EMBL" id="MXQ66551.1"/>
    </source>
</evidence>
<reference evidence="1 2" key="1">
    <citation type="submission" date="2019-12" db="EMBL/GenBank/DDBJ databases">
        <title>Nocardia macrotermitis sp. nov. and Nocardia aurantia sp. nov., isolated from the gut of the fungus growing-termite Macrotermes natalensis.</title>
        <authorList>
            <person name="Christine B."/>
            <person name="Rene B."/>
        </authorList>
    </citation>
    <scope>NUCLEOTIDE SEQUENCE [LARGE SCALE GENOMIC DNA]</scope>
    <source>
        <strain evidence="1 2">DSM 102126</strain>
    </source>
</reference>
<organism evidence="1 2">
    <name type="scientific">Actinomadura rayongensis</name>
    <dbReference type="NCBI Taxonomy" id="1429076"/>
    <lineage>
        <taxon>Bacteria</taxon>
        <taxon>Bacillati</taxon>
        <taxon>Actinomycetota</taxon>
        <taxon>Actinomycetes</taxon>
        <taxon>Streptosporangiales</taxon>
        <taxon>Thermomonosporaceae</taxon>
        <taxon>Actinomadura</taxon>
    </lineage>
</organism>
<comment type="caution">
    <text evidence="1">The sequence shown here is derived from an EMBL/GenBank/DDBJ whole genome shotgun (WGS) entry which is preliminary data.</text>
</comment>
<dbReference type="Proteomes" id="UP000431901">
    <property type="component" value="Unassembled WGS sequence"/>
</dbReference>